<comment type="caution">
    <text evidence="8">The sequence shown here is derived from an EMBL/GenBank/DDBJ whole genome shotgun (WGS) entry which is preliminary data.</text>
</comment>
<feature type="domain" description="Amino acid transporter transmembrane" evidence="7">
    <location>
        <begin position="54"/>
        <end position="448"/>
    </location>
</feature>
<evidence type="ECO:0000256" key="5">
    <source>
        <dbReference type="ARBA" id="ARBA00023136"/>
    </source>
</evidence>
<evidence type="ECO:0000256" key="4">
    <source>
        <dbReference type="ARBA" id="ARBA00022989"/>
    </source>
</evidence>
<dbReference type="PANTHER" id="PTHR22950:SF697">
    <property type="entry name" value="AMINO ACID TRANSPORTER (EUROFUNG)"/>
    <property type="match status" value="1"/>
</dbReference>
<dbReference type="FunFam" id="1.20.1740.10:FF:000039">
    <property type="entry name" value="Neutral amino acid transporter (Eurofung)"/>
    <property type="match status" value="1"/>
</dbReference>
<organism evidence="8 9">
    <name type="scientific">Thyridium curvatum</name>
    <dbReference type="NCBI Taxonomy" id="1093900"/>
    <lineage>
        <taxon>Eukaryota</taxon>
        <taxon>Fungi</taxon>
        <taxon>Dikarya</taxon>
        <taxon>Ascomycota</taxon>
        <taxon>Pezizomycotina</taxon>
        <taxon>Sordariomycetes</taxon>
        <taxon>Sordariomycetidae</taxon>
        <taxon>Thyridiales</taxon>
        <taxon>Thyridiaceae</taxon>
        <taxon>Thyridium</taxon>
    </lineage>
</organism>
<dbReference type="EMBL" id="SKBQ01000011">
    <property type="protein sequence ID" value="TPX18231.1"/>
    <property type="molecule type" value="Genomic_DNA"/>
</dbReference>
<evidence type="ECO:0000259" key="7">
    <source>
        <dbReference type="Pfam" id="PF01490"/>
    </source>
</evidence>
<dbReference type="Pfam" id="PF01490">
    <property type="entry name" value="Aa_trans"/>
    <property type="match status" value="1"/>
</dbReference>
<evidence type="ECO:0000256" key="1">
    <source>
        <dbReference type="ARBA" id="ARBA00004141"/>
    </source>
</evidence>
<dbReference type="AlphaFoldDB" id="A0A507BM25"/>
<dbReference type="OrthoDB" id="40134at2759"/>
<feature type="transmembrane region" description="Helical" evidence="6">
    <location>
        <begin position="427"/>
        <end position="452"/>
    </location>
</feature>
<feature type="transmembrane region" description="Helical" evidence="6">
    <location>
        <begin position="164"/>
        <end position="184"/>
    </location>
</feature>
<sequence>MATQTQEKTAGKTDDIAIHPAPTSGGVIADDFDPKVHESHEVFKETSDGVNFRTVSWQRAAVIFVKIQFAMSILSVPASLATLGAVGGSLSLVGWGALNTYTALILGDFRNRHPECHTLADMCGYIWGTIGRELVTFQILIAQVLITAAGIVSCSTAFNALSNHGACTVVFSAVSAAIITGFSMVRTFSRLGWLTWFGFATFFVAVFIFVVAVTQQSRPAAAPPTGDFDLGFTAIAYPTFVAGMTATANLFLYNSGSSMYLPVISEMRRPGDYRKAALVTGAVVITLYLTFSLVVYRWCGSWLATPAFGSAGPLFKKISYGIALPGLVIGVGIYNHVAAKLLFVRILRDTAHLQANTVVHWSTWLGVNLLLGVLAFIVAEAVPILNYLLGLAGSVCFAPFSLIFPAMLWMYDFKHMRSGNAAARTQYWLHALIVLLGLFMVIGGTYGVAVAIKEAYASGMIEKVFNCADNSGSS</sequence>
<dbReference type="GO" id="GO:0015179">
    <property type="term" value="F:L-amino acid transmembrane transporter activity"/>
    <property type="evidence" value="ECO:0007669"/>
    <property type="project" value="TreeGrafter"/>
</dbReference>
<comment type="similarity">
    <text evidence="2">Belongs to the amino acid/polyamine transporter 2 family.</text>
</comment>
<reference evidence="8 9" key="1">
    <citation type="submission" date="2019-06" db="EMBL/GenBank/DDBJ databases">
        <title>Draft genome sequence of the filamentous fungus Phialemoniopsis curvata isolated from diesel fuel.</title>
        <authorList>
            <person name="Varaljay V.A."/>
            <person name="Lyon W.J."/>
            <person name="Crouch A.L."/>
            <person name="Drake C.E."/>
            <person name="Hollomon J.M."/>
            <person name="Nadeau L.J."/>
            <person name="Nunn H.S."/>
            <person name="Stevenson B.S."/>
            <person name="Bojanowski C.L."/>
            <person name="Crookes-Goodson W.J."/>
        </authorList>
    </citation>
    <scope>NUCLEOTIDE SEQUENCE [LARGE SCALE GENOMIC DNA]</scope>
    <source>
        <strain evidence="8 9">D216</strain>
    </source>
</reference>
<dbReference type="RefSeq" id="XP_030999942.1">
    <property type="nucleotide sequence ID" value="XM_031136963.1"/>
</dbReference>
<dbReference type="PANTHER" id="PTHR22950">
    <property type="entry name" value="AMINO ACID TRANSPORTER"/>
    <property type="match status" value="1"/>
</dbReference>
<feature type="transmembrane region" description="Helical" evidence="6">
    <location>
        <begin position="318"/>
        <end position="337"/>
    </location>
</feature>
<dbReference type="STRING" id="1093900.A0A507BM25"/>
<gene>
    <name evidence="8" type="ORF">E0L32_002740</name>
</gene>
<evidence type="ECO:0000256" key="2">
    <source>
        <dbReference type="ARBA" id="ARBA00008066"/>
    </source>
</evidence>
<keyword evidence="4 6" id="KW-1133">Transmembrane helix</keyword>
<feature type="transmembrane region" description="Helical" evidence="6">
    <location>
        <begin position="234"/>
        <end position="255"/>
    </location>
</feature>
<dbReference type="GeneID" id="41970187"/>
<proteinExistence type="inferred from homology"/>
<feature type="transmembrane region" description="Helical" evidence="6">
    <location>
        <begin position="358"/>
        <end position="378"/>
    </location>
</feature>
<dbReference type="Proteomes" id="UP000319257">
    <property type="component" value="Unassembled WGS sequence"/>
</dbReference>
<feature type="transmembrane region" description="Helical" evidence="6">
    <location>
        <begin position="191"/>
        <end position="214"/>
    </location>
</feature>
<dbReference type="GO" id="GO:0016020">
    <property type="term" value="C:membrane"/>
    <property type="evidence" value="ECO:0007669"/>
    <property type="project" value="UniProtKB-SubCell"/>
</dbReference>
<evidence type="ECO:0000256" key="3">
    <source>
        <dbReference type="ARBA" id="ARBA00022692"/>
    </source>
</evidence>
<evidence type="ECO:0000313" key="8">
    <source>
        <dbReference type="EMBL" id="TPX18231.1"/>
    </source>
</evidence>
<dbReference type="InParanoid" id="A0A507BM25"/>
<feature type="transmembrane region" description="Helical" evidence="6">
    <location>
        <begin position="134"/>
        <end position="158"/>
    </location>
</feature>
<name>A0A507BM25_9PEZI</name>
<protein>
    <recommendedName>
        <fullName evidence="7">Amino acid transporter transmembrane domain-containing protein</fullName>
    </recommendedName>
</protein>
<keyword evidence="9" id="KW-1185">Reference proteome</keyword>
<feature type="transmembrane region" description="Helical" evidence="6">
    <location>
        <begin position="384"/>
        <end position="406"/>
    </location>
</feature>
<keyword evidence="3 6" id="KW-0812">Transmembrane</keyword>
<evidence type="ECO:0000313" key="9">
    <source>
        <dbReference type="Proteomes" id="UP000319257"/>
    </source>
</evidence>
<keyword evidence="5 6" id="KW-0472">Membrane</keyword>
<feature type="transmembrane region" description="Helical" evidence="6">
    <location>
        <begin position="276"/>
        <end position="298"/>
    </location>
</feature>
<evidence type="ECO:0000256" key="6">
    <source>
        <dbReference type="SAM" id="Phobius"/>
    </source>
</evidence>
<accession>A0A507BM25</accession>
<dbReference type="InterPro" id="IPR013057">
    <property type="entry name" value="AA_transpt_TM"/>
</dbReference>
<comment type="subcellular location">
    <subcellularLocation>
        <location evidence="1">Membrane</location>
        <topology evidence="1">Multi-pass membrane protein</topology>
    </subcellularLocation>
</comment>